<dbReference type="SUPFAM" id="SSF46689">
    <property type="entry name" value="Homeodomain-like"/>
    <property type="match status" value="1"/>
</dbReference>
<protein>
    <recommendedName>
        <fullName evidence="10">Homeobox domain-containing protein</fullName>
    </recommendedName>
</protein>
<comment type="subcellular location">
    <subcellularLocation>
        <location evidence="1 7 8">Nucleus</location>
    </subcellularLocation>
</comment>
<dbReference type="CDD" id="cd00086">
    <property type="entry name" value="homeodomain"/>
    <property type="match status" value="1"/>
</dbReference>
<evidence type="ECO:0000256" key="5">
    <source>
        <dbReference type="ARBA" id="ARBA00023242"/>
    </source>
</evidence>
<dbReference type="PRINTS" id="PR00024">
    <property type="entry name" value="HOMEOBOX"/>
</dbReference>
<name>A0AAN8P231_POLSC</name>
<feature type="DNA-binding region" description="Homeobox" evidence="7">
    <location>
        <begin position="99"/>
        <end position="158"/>
    </location>
</feature>
<feature type="region of interest" description="Disordered" evidence="9">
    <location>
        <begin position="216"/>
        <end position="339"/>
    </location>
</feature>
<dbReference type="PROSITE" id="PS00027">
    <property type="entry name" value="HOMEOBOX_1"/>
    <property type="match status" value="1"/>
</dbReference>
<feature type="compositionally biased region" description="Low complexity" evidence="9">
    <location>
        <begin position="290"/>
        <end position="303"/>
    </location>
</feature>
<evidence type="ECO:0000313" key="12">
    <source>
        <dbReference type="Proteomes" id="UP001372834"/>
    </source>
</evidence>
<dbReference type="PROSITE" id="PS50071">
    <property type="entry name" value="HOMEOBOX_2"/>
    <property type="match status" value="1"/>
</dbReference>
<feature type="compositionally biased region" description="Low complexity" evidence="9">
    <location>
        <begin position="239"/>
        <end position="266"/>
    </location>
</feature>
<evidence type="ECO:0000256" key="2">
    <source>
        <dbReference type="ARBA" id="ARBA00022473"/>
    </source>
</evidence>
<feature type="domain" description="Homeobox" evidence="10">
    <location>
        <begin position="97"/>
        <end position="157"/>
    </location>
</feature>
<evidence type="ECO:0000313" key="11">
    <source>
        <dbReference type="EMBL" id="KAK6634717.1"/>
    </source>
</evidence>
<reference evidence="11 12" key="1">
    <citation type="submission" date="2023-10" db="EMBL/GenBank/DDBJ databases">
        <title>Genomes of two closely related lineages of the louse Polyplax serrata with different host specificities.</title>
        <authorList>
            <person name="Martinu J."/>
            <person name="Tarabai H."/>
            <person name="Stefka J."/>
            <person name="Hypsa V."/>
        </authorList>
    </citation>
    <scope>NUCLEOTIDE SEQUENCE [LARGE SCALE GENOMIC DNA]</scope>
    <source>
        <strain evidence="11">HR10_N</strain>
    </source>
</reference>
<evidence type="ECO:0000256" key="6">
    <source>
        <dbReference type="ARBA" id="ARBA00038449"/>
    </source>
</evidence>
<dbReference type="SMART" id="SM00389">
    <property type="entry name" value="HOX"/>
    <property type="match status" value="1"/>
</dbReference>
<dbReference type="GO" id="GO:0000981">
    <property type="term" value="F:DNA-binding transcription factor activity, RNA polymerase II-specific"/>
    <property type="evidence" value="ECO:0007669"/>
    <property type="project" value="InterPro"/>
</dbReference>
<gene>
    <name evidence="11" type="ORF">RUM43_012119</name>
</gene>
<proteinExistence type="inferred from homology"/>
<evidence type="ECO:0000256" key="8">
    <source>
        <dbReference type="RuleBase" id="RU000682"/>
    </source>
</evidence>
<organism evidence="11 12">
    <name type="scientific">Polyplax serrata</name>
    <name type="common">Common mouse louse</name>
    <dbReference type="NCBI Taxonomy" id="468196"/>
    <lineage>
        <taxon>Eukaryota</taxon>
        <taxon>Metazoa</taxon>
        <taxon>Ecdysozoa</taxon>
        <taxon>Arthropoda</taxon>
        <taxon>Hexapoda</taxon>
        <taxon>Insecta</taxon>
        <taxon>Pterygota</taxon>
        <taxon>Neoptera</taxon>
        <taxon>Paraneoptera</taxon>
        <taxon>Psocodea</taxon>
        <taxon>Troctomorpha</taxon>
        <taxon>Phthiraptera</taxon>
        <taxon>Anoplura</taxon>
        <taxon>Polyplacidae</taxon>
        <taxon>Polyplax</taxon>
    </lineage>
</organism>
<dbReference type="InterPro" id="IPR001356">
    <property type="entry name" value="HD"/>
</dbReference>
<dbReference type="InterPro" id="IPR009057">
    <property type="entry name" value="Homeodomain-like_sf"/>
</dbReference>
<dbReference type="EMBL" id="JAWJWE010000005">
    <property type="protein sequence ID" value="KAK6634717.1"/>
    <property type="molecule type" value="Genomic_DNA"/>
</dbReference>
<dbReference type="Pfam" id="PF00046">
    <property type="entry name" value="Homeodomain"/>
    <property type="match status" value="1"/>
</dbReference>
<dbReference type="InterPro" id="IPR017970">
    <property type="entry name" value="Homeobox_CS"/>
</dbReference>
<keyword evidence="5 7" id="KW-0539">Nucleus</keyword>
<feature type="compositionally biased region" description="Polar residues" evidence="9">
    <location>
        <begin position="326"/>
        <end position="339"/>
    </location>
</feature>
<dbReference type="AlphaFoldDB" id="A0AAN8P231"/>
<keyword evidence="2" id="KW-0217">Developmental protein</keyword>
<evidence type="ECO:0000256" key="3">
    <source>
        <dbReference type="ARBA" id="ARBA00023125"/>
    </source>
</evidence>
<dbReference type="PANTHER" id="PTHR46294:SF4">
    <property type="entry name" value="SEGMENTATION PROTEIN EVEN-SKIPPED"/>
    <property type="match status" value="1"/>
</dbReference>
<dbReference type="Proteomes" id="UP001372834">
    <property type="component" value="Unassembled WGS sequence"/>
</dbReference>
<keyword evidence="4 7" id="KW-0371">Homeobox</keyword>
<feature type="compositionally biased region" description="Low complexity" evidence="9">
    <location>
        <begin position="311"/>
        <end position="325"/>
    </location>
</feature>
<accession>A0AAN8P231</accession>
<dbReference type="InterPro" id="IPR052002">
    <property type="entry name" value="Even-skipped_HD"/>
</dbReference>
<evidence type="ECO:0000256" key="4">
    <source>
        <dbReference type="ARBA" id="ARBA00023155"/>
    </source>
</evidence>
<comment type="similarity">
    <text evidence="6">Belongs to the even-skipped homeobox family.</text>
</comment>
<dbReference type="GO" id="GO:0000978">
    <property type="term" value="F:RNA polymerase II cis-regulatory region sequence-specific DNA binding"/>
    <property type="evidence" value="ECO:0007669"/>
    <property type="project" value="TreeGrafter"/>
</dbReference>
<dbReference type="GO" id="GO:0005634">
    <property type="term" value="C:nucleus"/>
    <property type="evidence" value="ECO:0007669"/>
    <property type="project" value="UniProtKB-SubCell"/>
</dbReference>
<evidence type="ECO:0000256" key="9">
    <source>
        <dbReference type="SAM" id="MobiDB-lite"/>
    </source>
</evidence>
<evidence type="ECO:0000256" key="7">
    <source>
        <dbReference type="PROSITE-ProRule" id="PRU00108"/>
    </source>
</evidence>
<dbReference type="Gene3D" id="1.10.10.60">
    <property type="entry name" value="Homeodomain-like"/>
    <property type="match status" value="1"/>
</dbReference>
<dbReference type="InterPro" id="IPR020479">
    <property type="entry name" value="HD_metazoa"/>
</dbReference>
<evidence type="ECO:0000259" key="10">
    <source>
        <dbReference type="PROSITE" id="PS50071"/>
    </source>
</evidence>
<keyword evidence="3 7" id="KW-0238">DNA-binding</keyword>
<evidence type="ECO:0000256" key="1">
    <source>
        <dbReference type="ARBA" id="ARBA00004123"/>
    </source>
</evidence>
<comment type="caution">
    <text evidence="11">The sequence shown here is derived from an EMBL/GenBank/DDBJ whole genome shotgun (WGS) entry which is preliminary data.</text>
</comment>
<sequence length="449" mass="48276">MSMEGFGNTEDGGISRVHFPSVQFPNFRDFSVGSTRNSSGAVVVDVLPQLYTQTDLMAHGRTKIVDSPEGRSERDSPISEKIQKLDGMKDANLVNEQNIRRYRTAFSREQLARLEKEFYKENYVSRPRRCELAAQLNLPESTIKVWFQNRRMKDKRQRMAVTWPYAVYTDPVFAASILQAAANAGGLPGIASALAAAYSHPYGYYGNPVSQRMSPYPSTVLSQPGIHPPHYHLGGHLNNPTSTSSGGLLSSRSSSLNGPNLLSSPSENGTSVPRPFPLFIPGSNHTTEVSPHSTSPPSATSLSGHNFVDFGSTRSSGTGSKRAGTPNSDNSGGSDSETTGSCRCGIINCVTGSDHIHGESICDPPSPHGKVEGLTGVYTPTATPAATPASHLILPVCNSNLHRNNNNSISTNNNNHTGAYNKSREVTVIGISSPPKLFKPYKSDVTESA</sequence>
<dbReference type="FunFam" id="1.10.10.60:FF:000256">
    <property type="entry name" value="Even-skipped homeobox 1"/>
    <property type="match status" value="1"/>
</dbReference>
<dbReference type="PANTHER" id="PTHR46294">
    <property type="entry name" value="SEGMENTATION PROTEIN EVEN-SKIPPED"/>
    <property type="match status" value="1"/>
</dbReference>